<dbReference type="Pfam" id="PF02634">
    <property type="entry name" value="FdhD-NarQ"/>
    <property type="match status" value="1"/>
</dbReference>
<dbReference type="GO" id="GO:0005737">
    <property type="term" value="C:cytoplasm"/>
    <property type="evidence" value="ECO:0007669"/>
    <property type="project" value="UniProtKB-SubCell"/>
</dbReference>
<dbReference type="EMBL" id="QLNI01000011">
    <property type="protein sequence ID" value="RAM02723.1"/>
    <property type="molecule type" value="Genomic_DNA"/>
</dbReference>
<reference evidence="5 6" key="1">
    <citation type="submission" date="2018-06" db="EMBL/GenBank/DDBJ databases">
        <title>Complete Genome Sequence of Desulfobacter hydrogenophilus (DSM3380).</title>
        <authorList>
            <person name="Marietou A."/>
            <person name="Schreiber L."/>
            <person name="Marshall I."/>
            <person name="Jorgensen B."/>
        </authorList>
    </citation>
    <scope>NUCLEOTIDE SEQUENCE [LARGE SCALE GENOMIC DNA]</scope>
    <source>
        <strain evidence="5 6">DSM 3380</strain>
    </source>
</reference>
<evidence type="ECO:0000313" key="5">
    <source>
        <dbReference type="EMBL" id="RAM02723.1"/>
    </source>
</evidence>
<keyword evidence="1 3" id="KW-0963">Cytoplasm</keyword>
<evidence type="ECO:0000256" key="1">
    <source>
        <dbReference type="ARBA" id="ARBA00022490"/>
    </source>
</evidence>
<organism evidence="5 6">
    <name type="scientific">Desulfobacter hydrogenophilus</name>
    <dbReference type="NCBI Taxonomy" id="2291"/>
    <lineage>
        <taxon>Bacteria</taxon>
        <taxon>Pseudomonadati</taxon>
        <taxon>Thermodesulfobacteriota</taxon>
        <taxon>Desulfobacteria</taxon>
        <taxon>Desulfobacterales</taxon>
        <taxon>Desulfobacteraceae</taxon>
        <taxon>Desulfobacter</taxon>
    </lineage>
</organism>
<dbReference type="GO" id="GO:0006777">
    <property type="term" value="P:Mo-molybdopterin cofactor biosynthetic process"/>
    <property type="evidence" value="ECO:0007669"/>
    <property type="project" value="UniProtKB-UniRule"/>
</dbReference>
<dbReference type="AlphaFoldDB" id="A0A328FHV0"/>
<dbReference type="RefSeq" id="WP_111954980.1">
    <property type="nucleotide sequence ID" value="NZ_CP036313.1"/>
</dbReference>
<dbReference type="OrthoDB" id="3197277at2"/>
<dbReference type="EMBL" id="CP036313">
    <property type="protein sequence ID" value="QBH15030.1"/>
    <property type="molecule type" value="Genomic_DNA"/>
</dbReference>
<dbReference type="PANTHER" id="PTHR30592:SF1">
    <property type="entry name" value="SULFUR CARRIER PROTEIN FDHD"/>
    <property type="match status" value="1"/>
</dbReference>
<comment type="subcellular location">
    <subcellularLocation>
        <location evidence="3">Cytoplasm</location>
    </subcellularLocation>
</comment>
<dbReference type="Gene3D" id="3.10.20.10">
    <property type="match status" value="1"/>
</dbReference>
<dbReference type="InterPro" id="IPR016193">
    <property type="entry name" value="Cytidine_deaminase-like"/>
</dbReference>
<comment type="similarity">
    <text evidence="3">Belongs to the FdhD family.</text>
</comment>
<sequence length="263" mass="28828">MVIENESTQFDVRRYSQGRFHKETCHVSVDITLIVEVNGFEIASLLCTPSHIEALARGFLFSTGVIQRAEDIESLDLEKHEQIVRVRVKTVSGSEGQGKPVYPSGVGKDVTHEVRENHPGLLPIAPHSGVDPEGLIKNMEWLLQCSVLHRQTGGVHTAAVSIANAMPGFHIDDISRHNAVDKVIGTLLMDNTPPENMVLLVSGRISIEVLQKAATFGIPVLASRGAPTRETILMAQKAGITVVGYARPDRFTLFSHSQRIQNM</sequence>
<dbReference type="Proteomes" id="UP000293902">
    <property type="component" value="Chromosome"/>
</dbReference>
<dbReference type="InterPro" id="IPR003786">
    <property type="entry name" value="FdhD"/>
</dbReference>
<dbReference type="Proteomes" id="UP000248798">
    <property type="component" value="Unassembled WGS sequence"/>
</dbReference>
<dbReference type="SUPFAM" id="SSF53927">
    <property type="entry name" value="Cytidine deaminase-like"/>
    <property type="match status" value="1"/>
</dbReference>
<evidence type="ECO:0000313" key="6">
    <source>
        <dbReference type="Proteomes" id="UP000248798"/>
    </source>
</evidence>
<evidence type="ECO:0000256" key="3">
    <source>
        <dbReference type="HAMAP-Rule" id="MF_00187"/>
    </source>
</evidence>
<evidence type="ECO:0000256" key="2">
    <source>
        <dbReference type="ARBA" id="ARBA00023150"/>
    </source>
</evidence>
<proteinExistence type="inferred from homology"/>
<keyword evidence="5" id="KW-0808">Transferase</keyword>
<dbReference type="Gene3D" id="3.40.140.10">
    <property type="entry name" value="Cytidine Deaminase, domain 2"/>
    <property type="match status" value="1"/>
</dbReference>
<accession>A0A328FHV0</accession>
<comment type="caution">
    <text evidence="3">Lacks conserved residue(s) required for the propagation of feature annotation.</text>
</comment>
<dbReference type="PIRSF" id="PIRSF015626">
    <property type="entry name" value="FdhD"/>
    <property type="match status" value="1"/>
</dbReference>
<reference evidence="4 7" key="2">
    <citation type="submission" date="2019-02" db="EMBL/GenBank/DDBJ databases">
        <title>Complete genome sequence of Desulfobacter hydrogenophilus AcRS1.</title>
        <authorList>
            <person name="Marietou A."/>
            <person name="Lund M.B."/>
            <person name="Marshall I.P.G."/>
            <person name="Schreiber L."/>
            <person name="Jorgensen B."/>
        </authorList>
    </citation>
    <scope>NUCLEOTIDE SEQUENCE [LARGE SCALE GENOMIC DNA]</scope>
    <source>
        <strain evidence="4 7">AcRS1</strain>
    </source>
</reference>
<dbReference type="HAMAP" id="MF_00187">
    <property type="entry name" value="FdhD"/>
    <property type="match status" value="1"/>
</dbReference>
<name>A0A328FHV0_9BACT</name>
<evidence type="ECO:0000313" key="4">
    <source>
        <dbReference type="EMBL" id="QBH15030.1"/>
    </source>
</evidence>
<dbReference type="GO" id="GO:0016783">
    <property type="term" value="F:sulfurtransferase activity"/>
    <property type="evidence" value="ECO:0007669"/>
    <property type="project" value="InterPro"/>
</dbReference>
<keyword evidence="2 3" id="KW-0501">Molybdenum cofactor biosynthesis</keyword>
<keyword evidence="7" id="KW-1185">Reference proteome</keyword>
<comment type="function">
    <text evidence="3">Required for formate dehydrogenase (FDH) activity.</text>
</comment>
<dbReference type="NCBIfam" id="TIGR00129">
    <property type="entry name" value="fdhD_narQ"/>
    <property type="match status" value="1"/>
</dbReference>
<gene>
    <name evidence="3 4" type="primary">fdhD</name>
    <name evidence="5" type="ORF">DO021_06675</name>
    <name evidence="4" type="ORF">EYB58_20180</name>
</gene>
<protein>
    <recommendedName>
        <fullName evidence="3">Protein FdhD</fullName>
    </recommendedName>
</protein>
<evidence type="ECO:0000313" key="7">
    <source>
        <dbReference type="Proteomes" id="UP000293902"/>
    </source>
</evidence>
<dbReference type="PANTHER" id="PTHR30592">
    <property type="entry name" value="FORMATE DEHYDROGENASE"/>
    <property type="match status" value="1"/>
</dbReference>